<name>A0A699I9Z0_TANCI</name>
<keyword evidence="2" id="KW-0175">Coiled coil</keyword>
<protein>
    <submittedName>
        <fullName evidence="4">Retrovirus-related Pol polyprotein from transposon TNT 1-94</fullName>
    </submittedName>
</protein>
<feature type="domain" description="CCHC-type" evidence="3">
    <location>
        <begin position="356"/>
        <end position="371"/>
    </location>
</feature>
<dbReference type="GO" id="GO:0003676">
    <property type="term" value="F:nucleic acid binding"/>
    <property type="evidence" value="ECO:0007669"/>
    <property type="project" value="InterPro"/>
</dbReference>
<dbReference type="Pfam" id="PF22936">
    <property type="entry name" value="Pol_BBD"/>
    <property type="match status" value="1"/>
</dbReference>
<evidence type="ECO:0000256" key="1">
    <source>
        <dbReference type="PROSITE-ProRule" id="PRU00047"/>
    </source>
</evidence>
<keyword evidence="1" id="KW-0862">Zinc</keyword>
<feature type="coiled-coil region" evidence="2">
    <location>
        <begin position="47"/>
        <end position="74"/>
    </location>
</feature>
<reference evidence="4" key="1">
    <citation type="journal article" date="2019" name="Sci. Rep.">
        <title>Draft genome of Tanacetum cinerariifolium, the natural source of mosquito coil.</title>
        <authorList>
            <person name="Yamashiro T."/>
            <person name="Shiraishi A."/>
            <person name="Satake H."/>
            <person name="Nakayama K."/>
        </authorList>
    </citation>
    <scope>NUCLEOTIDE SEQUENCE</scope>
</reference>
<gene>
    <name evidence="4" type="ORF">Tci_504116</name>
</gene>
<dbReference type="Gene3D" id="4.10.60.10">
    <property type="entry name" value="Zinc finger, CCHC-type"/>
    <property type="match status" value="1"/>
</dbReference>
<evidence type="ECO:0000256" key="2">
    <source>
        <dbReference type="SAM" id="Coils"/>
    </source>
</evidence>
<accession>A0A699I9Z0</accession>
<sequence>MNAKLAWIHEKYNHRSETHIGGSSSQTHEIGDVYLIAKELHQILLHEETLRETLEEQTMDEKALEEKIRQKQDDDDEYFMEFGMDSNFNNENDPWEYSLDIDDSALHLTPVLRSSSSAHVEPSPYILNPVTIIPGPACVVKLSNSICVEPSSSTQNPVRIIPDHAGLVQIAKLLKENVFILDPDGALIATNYVNGFGGTVTRCLEDIDNFLKKGKFEQVVVIVKSCFLNALGDLNVTLKDLSRTVFGTIHYKVLDVARPVLTNARLDVKFFDGTGHFGSFPKECEFLKTTLLNGKNDVSLSEVCAALYSKELKRKDNQISLSGDAKVLLVRGCSRKKGTDKRWRSKSRKRLSKDECAFCHEKGHWKRDCPRLKTKDNHYKWKDINVTNHHITPHREWSNNFKKNEEVVYIADETSLTTHGIGSVRLQNEEGTIVTLKGVRYSPKLKKNIIFVGTL</sequence>
<dbReference type="SUPFAM" id="SSF57756">
    <property type="entry name" value="Retrovirus zinc finger-like domains"/>
    <property type="match status" value="1"/>
</dbReference>
<dbReference type="PROSITE" id="PS50158">
    <property type="entry name" value="ZF_CCHC"/>
    <property type="match status" value="1"/>
</dbReference>
<dbReference type="GO" id="GO:0008270">
    <property type="term" value="F:zinc ion binding"/>
    <property type="evidence" value="ECO:0007669"/>
    <property type="project" value="UniProtKB-KW"/>
</dbReference>
<dbReference type="InterPro" id="IPR036875">
    <property type="entry name" value="Znf_CCHC_sf"/>
</dbReference>
<organism evidence="4">
    <name type="scientific">Tanacetum cinerariifolium</name>
    <name type="common">Dalmatian daisy</name>
    <name type="synonym">Chrysanthemum cinerariifolium</name>
    <dbReference type="NCBI Taxonomy" id="118510"/>
    <lineage>
        <taxon>Eukaryota</taxon>
        <taxon>Viridiplantae</taxon>
        <taxon>Streptophyta</taxon>
        <taxon>Embryophyta</taxon>
        <taxon>Tracheophyta</taxon>
        <taxon>Spermatophyta</taxon>
        <taxon>Magnoliopsida</taxon>
        <taxon>eudicotyledons</taxon>
        <taxon>Gunneridae</taxon>
        <taxon>Pentapetalae</taxon>
        <taxon>asterids</taxon>
        <taxon>campanulids</taxon>
        <taxon>Asterales</taxon>
        <taxon>Asteraceae</taxon>
        <taxon>Asteroideae</taxon>
        <taxon>Anthemideae</taxon>
        <taxon>Anthemidinae</taxon>
        <taxon>Tanacetum</taxon>
    </lineage>
</organism>
<keyword evidence="1" id="KW-0479">Metal-binding</keyword>
<keyword evidence="1" id="KW-0863">Zinc-finger</keyword>
<dbReference type="AlphaFoldDB" id="A0A699I9Z0"/>
<dbReference type="EMBL" id="BKCJ010265132">
    <property type="protein sequence ID" value="GEZ32143.1"/>
    <property type="molecule type" value="Genomic_DNA"/>
</dbReference>
<evidence type="ECO:0000313" key="4">
    <source>
        <dbReference type="EMBL" id="GEZ32143.1"/>
    </source>
</evidence>
<evidence type="ECO:0000259" key="3">
    <source>
        <dbReference type="PROSITE" id="PS50158"/>
    </source>
</evidence>
<dbReference type="InterPro" id="IPR054722">
    <property type="entry name" value="PolX-like_BBD"/>
</dbReference>
<proteinExistence type="predicted"/>
<dbReference type="InterPro" id="IPR001878">
    <property type="entry name" value="Znf_CCHC"/>
</dbReference>
<comment type="caution">
    <text evidence="4">The sequence shown here is derived from an EMBL/GenBank/DDBJ whole genome shotgun (WGS) entry which is preliminary data.</text>
</comment>